<name>A0A2T2WQK2_9FIRM</name>
<comment type="caution">
    <text evidence="1">The sequence shown here is derived from an EMBL/GenBank/DDBJ whole genome shotgun (WGS) entry which is preliminary data.</text>
</comment>
<reference evidence="1 2" key="1">
    <citation type="journal article" date="2014" name="BMC Genomics">
        <title>Comparison of environmental and isolate Sulfobacillus genomes reveals diverse carbon, sulfur, nitrogen, and hydrogen metabolisms.</title>
        <authorList>
            <person name="Justice N.B."/>
            <person name="Norman A."/>
            <person name="Brown C.T."/>
            <person name="Singh A."/>
            <person name="Thomas B.C."/>
            <person name="Banfield J.F."/>
        </authorList>
    </citation>
    <scope>NUCLEOTIDE SEQUENCE [LARGE SCALE GENOMIC DNA]</scope>
    <source>
        <strain evidence="1">AMDSBA1</strain>
    </source>
</reference>
<evidence type="ECO:0000313" key="2">
    <source>
        <dbReference type="Proteomes" id="UP000242699"/>
    </source>
</evidence>
<protein>
    <submittedName>
        <fullName evidence="1">Uncharacterized protein</fullName>
    </submittedName>
</protein>
<dbReference type="Gene3D" id="1.10.1220.10">
    <property type="entry name" value="Met repressor-like"/>
    <property type="match status" value="1"/>
</dbReference>
<dbReference type="Proteomes" id="UP000242699">
    <property type="component" value="Unassembled WGS sequence"/>
</dbReference>
<sequence>MANYYGRSRAYVSFQVRLTPEMKARLEQRSYETGLSQVAIINAALEYYLAHVPSSKKDSDNIAPDHNDDGSG</sequence>
<dbReference type="InterPro" id="IPR013321">
    <property type="entry name" value="Arc_rbn_hlx_hlx"/>
</dbReference>
<proteinExistence type="predicted"/>
<gene>
    <name evidence="1" type="ORF">C7B43_18810</name>
</gene>
<dbReference type="AlphaFoldDB" id="A0A2T2WQK2"/>
<dbReference type="GO" id="GO:0006355">
    <property type="term" value="P:regulation of DNA-templated transcription"/>
    <property type="evidence" value="ECO:0007669"/>
    <property type="project" value="InterPro"/>
</dbReference>
<accession>A0A2T2WQK2</accession>
<evidence type="ECO:0000313" key="1">
    <source>
        <dbReference type="EMBL" id="PSR24516.1"/>
    </source>
</evidence>
<dbReference type="EMBL" id="PXYT01000075">
    <property type="protein sequence ID" value="PSR24516.1"/>
    <property type="molecule type" value="Genomic_DNA"/>
</dbReference>
<organism evidence="1 2">
    <name type="scientific">Sulfobacillus benefaciens</name>
    <dbReference type="NCBI Taxonomy" id="453960"/>
    <lineage>
        <taxon>Bacteria</taxon>
        <taxon>Bacillati</taxon>
        <taxon>Bacillota</taxon>
        <taxon>Clostridia</taxon>
        <taxon>Eubacteriales</taxon>
        <taxon>Clostridiales Family XVII. Incertae Sedis</taxon>
        <taxon>Sulfobacillus</taxon>
    </lineage>
</organism>